<reference evidence="2" key="1">
    <citation type="journal article" date="2023" name="IScience">
        <title>Live-bearing cockroach genome reveals convergent evolutionary mechanisms linked to viviparity in insects and beyond.</title>
        <authorList>
            <person name="Fouks B."/>
            <person name="Harrison M.C."/>
            <person name="Mikhailova A.A."/>
            <person name="Marchal E."/>
            <person name="English S."/>
            <person name="Carruthers M."/>
            <person name="Jennings E.C."/>
            <person name="Chiamaka E.L."/>
            <person name="Frigard R.A."/>
            <person name="Pippel M."/>
            <person name="Attardo G.M."/>
            <person name="Benoit J.B."/>
            <person name="Bornberg-Bauer E."/>
            <person name="Tobe S.S."/>
        </authorList>
    </citation>
    <scope>NUCLEOTIDE SEQUENCE</scope>
    <source>
        <strain evidence="2">Stay&amp;Tobe</strain>
    </source>
</reference>
<dbReference type="AlphaFoldDB" id="A0AAD8ERK3"/>
<sequence length="120" mass="12662">MSTYVHNHSYPGGPLVGRSLISSVGRSLFALAPLALSSSHDERSTAAGTRTAATRTRTATATRTKAATATRTRAATATRTAATATRTTVFISYDDGACDAFGTSPIISRAREFPQRKAQR</sequence>
<proteinExistence type="predicted"/>
<reference evidence="2" key="2">
    <citation type="submission" date="2023-05" db="EMBL/GenBank/DDBJ databases">
        <authorList>
            <person name="Fouks B."/>
        </authorList>
    </citation>
    <scope>NUCLEOTIDE SEQUENCE</scope>
    <source>
        <strain evidence="2">Stay&amp;Tobe</strain>
        <tissue evidence="2">Testes</tissue>
    </source>
</reference>
<accession>A0AAD8ERK3</accession>
<protein>
    <submittedName>
        <fullName evidence="2">Uncharacterized protein</fullName>
    </submittedName>
</protein>
<dbReference type="Proteomes" id="UP001233999">
    <property type="component" value="Unassembled WGS sequence"/>
</dbReference>
<organism evidence="2 3">
    <name type="scientific">Diploptera punctata</name>
    <name type="common">Pacific beetle cockroach</name>
    <dbReference type="NCBI Taxonomy" id="6984"/>
    <lineage>
        <taxon>Eukaryota</taxon>
        <taxon>Metazoa</taxon>
        <taxon>Ecdysozoa</taxon>
        <taxon>Arthropoda</taxon>
        <taxon>Hexapoda</taxon>
        <taxon>Insecta</taxon>
        <taxon>Pterygota</taxon>
        <taxon>Neoptera</taxon>
        <taxon>Polyneoptera</taxon>
        <taxon>Dictyoptera</taxon>
        <taxon>Blattodea</taxon>
        <taxon>Blaberoidea</taxon>
        <taxon>Blaberidae</taxon>
        <taxon>Diplopterinae</taxon>
        <taxon>Diploptera</taxon>
    </lineage>
</organism>
<evidence type="ECO:0000313" key="2">
    <source>
        <dbReference type="EMBL" id="KAJ9600595.1"/>
    </source>
</evidence>
<feature type="non-terminal residue" evidence="2">
    <location>
        <position position="1"/>
    </location>
</feature>
<feature type="compositionally biased region" description="Low complexity" evidence="1">
    <location>
        <begin position="45"/>
        <end position="80"/>
    </location>
</feature>
<gene>
    <name evidence="2" type="ORF">L9F63_026266</name>
</gene>
<name>A0AAD8ERK3_DIPPU</name>
<feature type="region of interest" description="Disordered" evidence="1">
    <location>
        <begin position="37"/>
        <end position="80"/>
    </location>
</feature>
<comment type="caution">
    <text evidence="2">The sequence shown here is derived from an EMBL/GenBank/DDBJ whole genome shotgun (WGS) entry which is preliminary data.</text>
</comment>
<keyword evidence="3" id="KW-1185">Reference proteome</keyword>
<evidence type="ECO:0000313" key="3">
    <source>
        <dbReference type="Proteomes" id="UP001233999"/>
    </source>
</evidence>
<evidence type="ECO:0000256" key="1">
    <source>
        <dbReference type="SAM" id="MobiDB-lite"/>
    </source>
</evidence>
<dbReference type="EMBL" id="JASPKZ010000275">
    <property type="protein sequence ID" value="KAJ9600595.1"/>
    <property type="molecule type" value="Genomic_DNA"/>
</dbReference>